<dbReference type="PANTHER" id="PTHR11941">
    <property type="entry name" value="ENOYL-COA HYDRATASE-RELATED"/>
    <property type="match status" value="1"/>
</dbReference>
<dbReference type="SUPFAM" id="SSF52096">
    <property type="entry name" value="ClpP/crotonase"/>
    <property type="match status" value="1"/>
</dbReference>
<sequence>MNKYDFLEVEHQSSVAIVKLNRPKALNALSQALIKELGQALDEIQGDASLKGVVISSTTEKAFSAGADTKEIDTLSVEQFQVSNRSGADLFQRIEEFPLPVAAAIRGYALGGGFELALACDIRFAADNARFGLPEVTIGFLPGWGGVRRLSAIIGIGRAKYLVFSGKMMTATDAFAEGLLAEEISGDPEQDAVAFISSLPDKGKQSIGYVKHLFAQMVDEQDAANLETLFMASLLAKRG</sequence>
<reference evidence="2" key="1">
    <citation type="submission" date="2021-11" db="EMBL/GenBank/DDBJ databases">
        <title>Halomonas sp., isolated from a coastal aquaculture zone in Dongshan Bay.</title>
        <authorList>
            <person name="Lin W."/>
        </authorList>
    </citation>
    <scope>NUCLEOTIDE SEQUENCE</scope>
    <source>
        <strain evidence="2">Yzlin-01</strain>
    </source>
</reference>
<dbReference type="PANTHER" id="PTHR11941:SF54">
    <property type="entry name" value="ENOYL-COA HYDRATASE, MITOCHONDRIAL"/>
    <property type="match status" value="1"/>
</dbReference>
<evidence type="ECO:0000313" key="2">
    <source>
        <dbReference type="EMBL" id="MCS2608729.1"/>
    </source>
</evidence>
<dbReference type="CDD" id="cd06558">
    <property type="entry name" value="crotonase-like"/>
    <property type="match status" value="1"/>
</dbReference>
<dbReference type="RefSeq" id="WP_259035238.1">
    <property type="nucleotide sequence ID" value="NZ_JAJISC010000002.1"/>
</dbReference>
<accession>A0ABT2EAW6</accession>
<dbReference type="Gene3D" id="3.90.226.10">
    <property type="entry name" value="2-enoyl-CoA Hydratase, Chain A, domain 1"/>
    <property type="match status" value="1"/>
</dbReference>
<proteinExistence type="inferred from homology"/>
<comment type="similarity">
    <text evidence="1">Belongs to the enoyl-CoA hydratase/isomerase family.</text>
</comment>
<comment type="caution">
    <text evidence="2">The sequence shown here is derived from an EMBL/GenBank/DDBJ whole genome shotgun (WGS) entry which is preliminary data.</text>
</comment>
<protein>
    <submittedName>
        <fullName evidence="2">Enoyl-CoA hydratase/isomerase family protein</fullName>
    </submittedName>
</protein>
<dbReference type="InterPro" id="IPR001753">
    <property type="entry name" value="Enoyl-CoA_hydra/iso"/>
</dbReference>
<dbReference type="EMBL" id="JAJISC010000002">
    <property type="protein sequence ID" value="MCS2608729.1"/>
    <property type="molecule type" value="Genomic_DNA"/>
</dbReference>
<name>A0ABT2EAW6_9GAMM</name>
<dbReference type="InterPro" id="IPR029045">
    <property type="entry name" value="ClpP/crotonase-like_dom_sf"/>
</dbReference>
<dbReference type="Pfam" id="PF00378">
    <property type="entry name" value="ECH_1"/>
    <property type="match status" value="1"/>
</dbReference>
<evidence type="ECO:0000256" key="1">
    <source>
        <dbReference type="ARBA" id="ARBA00005254"/>
    </source>
</evidence>
<keyword evidence="3" id="KW-1185">Reference proteome</keyword>
<gene>
    <name evidence="2" type="ORF">LLY24_05255</name>
</gene>
<organism evidence="2 3">
    <name type="scientific">Halomonas dongshanensis</name>
    <dbReference type="NCBI Taxonomy" id="2890835"/>
    <lineage>
        <taxon>Bacteria</taxon>
        <taxon>Pseudomonadati</taxon>
        <taxon>Pseudomonadota</taxon>
        <taxon>Gammaproteobacteria</taxon>
        <taxon>Oceanospirillales</taxon>
        <taxon>Halomonadaceae</taxon>
        <taxon>Halomonas</taxon>
    </lineage>
</organism>
<evidence type="ECO:0000313" key="3">
    <source>
        <dbReference type="Proteomes" id="UP001165542"/>
    </source>
</evidence>
<dbReference type="Proteomes" id="UP001165542">
    <property type="component" value="Unassembled WGS sequence"/>
</dbReference>